<protein>
    <recommendedName>
        <fullName evidence="1">Malonyl-CoA:ACP transacylase (MAT) domain-containing protein</fullName>
    </recommendedName>
</protein>
<dbReference type="Pfam" id="PF00698">
    <property type="entry name" value="Acyl_transf_1"/>
    <property type="match status" value="1"/>
</dbReference>
<name>A0A7R9DAT3_TIMPO</name>
<dbReference type="InterPro" id="IPR001227">
    <property type="entry name" value="Ac_transferase_dom_sf"/>
</dbReference>
<evidence type="ECO:0000313" key="2">
    <source>
        <dbReference type="EMBL" id="CAD7410102.1"/>
    </source>
</evidence>
<dbReference type="AlphaFoldDB" id="A0A7R9DAT3"/>
<evidence type="ECO:0000259" key="1">
    <source>
        <dbReference type="Pfam" id="PF00698"/>
    </source>
</evidence>
<accession>A0A7R9DAT3</accession>
<dbReference type="Gene3D" id="3.40.366.10">
    <property type="entry name" value="Malonyl-Coenzyme A Acyl Carrier Protein, domain 2"/>
    <property type="match status" value="1"/>
</dbReference>
<dbReference type="GO" id="GO:0016740">
    <property type="term" value="F:transferase activity"/>
    <property type="evidence" value="ECO:0007669"/>
    <property type="project" value="InterPro"/>
</dbReference>
<sequence length="172" mass="19476">MTWHYAIMAKADRKSSMHNGSDSLGYLKNTVLRHWLVKPMNIPFNSLAKFIFFPLIDIPPQWLESLKLITDPKPRSSKWISSSVPESEWDTPLAKYSSPEYHTNNLLKEVLFEESTTRIPNNAIVIEIAPHGLLQAILRRSFGSECIHIPLTLRGHPNSAEFLLTAVGKQAA</sequence>
<dbReference type="Gene3D" id="3.30.70.3290">
    <property type="match status" value="1"/>
</dbReference>
<dbReference type="InterPro" id="IPR014043">
    <property type="entry name" value="Acyl_transferase_dom"/>
</dbReference>
<reference evidence="2" key="1">
    <citation type="submission" date="2020-11" db="EMBL/GenBank/DDBJ databases">
        <authorList>
            <person name="Tran Van P."/>
        </authorList>
    </citation>
    <scope>NUCLEOTIDE SEQUENCE</scope>
</reference>
<dbReference type="EMBL" id="OD004521">
    <property type="protein sequence ID" value="CAD7410102.1"/>
    <property type="molecule type" value="Genomic_DNA"/>
</dbReference>
<gene>
    <name evidence="2" type="ORF">TPSB3V08_LOCUS7187</name>
</gene>
<feature type="domain" description="Malonyl-CoA:ACP transacylase (MAT)" evidence="1">
    <location>
        <begin position="58"/>
        <end position="170"/>
    </location>
</feature>
<proteinExistence type="predicted"/>
<organism evidence="2">
    <name type="scientific">Timema poppense</name>
    <name type="common">Walking stick</name>
    <dbReference type="NCBI Taxonomy" id="170557"/>
    <lineage>
        <taxon>Eukaryota</taxon>
        <taxon>Metazoa</taxon>
        <taxon>Ecdysozoa</taxon>
        <taxon>Arthropoda</taxon>
        <taxon>Hexapoda</taxon>
        <taxon>Insecta</taxon>
        <taxon>Pterygota</taxon>
        <taxon>Neoptera</taxon>
        <taxon>Polyneoptera</taxon>
        <taxon>Phasmatodea</taxon>
        <taxon>Timematodea</taxon>
        <taxon>Timematoidea</taxon>
        <taxon>Timematidae</taxon>
        <taxon>Timema</taxon>
    </lineage>
</organism>